<dbReference type="EMBL" id="LMTZ01000083">
    <property type="protein sequence ID" value="KST68022.1"/>
    <property type="molecule type" value="Genomic_DNA"/>
</dbReference>
<feature type="transmembrane region" description="Helical" evidence="8">
    <location>
        <begin position="218"/>
        <end position="236"/>
    </location>
</feature>
<evidence type="ECO:0000256" key="4">
    <source>
        <dbReference type="ARBA" id="ARBA00022679"/>
    </source>
</evidence>
<dbReference type="OrthoDB" id="517818at2"/>
<feature type="transmembrane region" description="Helical" evidence="8">
    <location>
        <begin position="448"/>
        <end position="467"/>
    </location>
</feature>
<dbReference type="PANTHER" id="PTHR33908">
    <property type="entry name" value="MANNOSYLTRANSFERASE YKCB-RELATED"/>
    <property type="match status" value="1"/>
</dbReference>
<dbReference type="Pfam" id="PF13231">
    <property type="entry name" value="PMT_2"/>
    <property type="match status" value="1"/>
</dbReference>
<dbReference type="PANTHER" id="PTHR33908:SF3">
    <property type="entry name" value="UNDECAPRENYL PHOSPHATE-ALPHA-4-AMINO-4-DEOXY-L-ARABINOSE ARABINOSYL TRANSFERASE"/>
    <property type="match status" value="1"/>
</dbReference>
<evidence type="ECO:0000256" key="6">
    <source>
        <dbReference type="ARBA" id="ARBA00022989"/>
    </source>
</evidence>
<evidence type="ECO:0000256" key="5">
    <source>
        <dbReference type="ARBA" id="ARBA00022692"/>
    </source>
</evidence>
<dbReference type="RefSeq" id="WP_027846275.1">
    <property type="nucleotide sequence ID" value="NZ_LMTZ01000066.1"/>
</dbReference>
<organism evidence="11 12">
    <name type="scientific">Mastigocoleus testarum BC008</name>
    <dbReference type="NCBI Taxonomy" id="371196"/>
    <lineage>
        <taxon>Bacteria</taxon>
        <taxon>Bacillati</taxon>
        <taxon>Cyanobacteriota</taxon>
        <taxon>Cyanophyceae</taxon>
        <taxon>Nostocales</taxon>
        <taxon>Hapalosiphonaceae</taxon>
        <taxon>Mastigocoleus</taxon>
    </lineage>
</organism>
<evidence type="ECO:0000259" key="9">
    <source>
        <dbReference type="Pfam" id="PF13231"/>
    </source>
</evidence>
<evidence type="ECO:0000256" key="7">
    <source>
        <dbReference type="ARBA" id="ARBA00023136"/>
    </source>
</evidence>
<keyword evidence="12" id="KW-1185">Reference proteome</keyword>
<comment type="caution">
    <text evidence="11">The sequence shown here is derived from an EMBL/GenBank/DDBJ whole genome shotgun (WGS) entry which is preliminary data.</text>
</comment>
<dbReference type="AlphaFoldDB" id="A0A0V7ZVF1"/>
<keyword evidence="3" id="KW-0328">Glycosyltransferase</keyword>
<proteinExistence type="predicted"/>
<sequence>MVSLISSIQNIYQFLWKWRGFPYLSLLFWVLPLLLFNSEQQSLMAHDEGLYAVRSRRMVDSGDWINPWDNPHHKTPGYYWLVASAFRLFGISEVSARLPSIILGVISILLIYEIGKILLSPKIAWLAGVILSVEFLWLQYCRLGTPDIPYIFLVLLAIFALLQAEEKSKISYIWGSVFGLCLTLGFLLRSFMILVPFSALFPYLIIENHRHKHLKNPTIYLGAIVGLIPTLIWVYLSWLHYGEQSWQELFNFAARLSSTERYGNGIGYYLWNVPIKSFPWSLFAIFGSFLVIKSPVKDYKLILVGTPIVILSELTLFSTRLSHYSLSIYPFIALLAAVGLSKLIEIYNLKINEKLKNNKNKNNQFKPNNISRKNQQSRFPLALLDIPALDAQTLNTKTLGSKKYSSKGYQLIKILPQALSYIFGILGGILFLASIVVFIWINGDIRKYATLTLILGTGWLILPLVWIGRYYYGKKLFSANYWLAAWLVPVWLTLAVAGSIGLLGDYNTDFKNFIQQPSIAQVLANNSVNFLQVGGKTGVLINFYTPFPGRQVTTTAELEDYSYTWIKAKQINNFSQDFRVIGSIKKYKLVQVLPKDK</sequence>
<feature type="transmembrane region" description="Helical" evidence="8">
    <location>
        <begin position="94"/>
        <end position="111"/>
    </location>
</feature>
<dbReference type="EMBL" id="LMTZ01000066">
    <property type="protein sequence ID" value="KST68353.1"/>
    <property type="molecule type" value="Genomic_DNA"/>
</dbReference>
<feature type="transmembrane region" description="Helical" evidence="8">
    <location>
        <begin position="324"/>
        <end position="344"/>
    </location>
</feature>
<reference evidence="11 12" key="1">
    <citation type="journal article" date="2015" name="Genome Announc.">
        <title>Draft Genome of the Euendolithic (true boring) Cyanobacterium Mastigocoleus testarum strain BC008.</title>
        <authorList>
            <person name="Guida B.S."/>
            <person name="Garcia-Pichel F."/>
        </authorList>
    </citation>
    <scope>NUCLEOTIDE SEQUENCE [LARGE SCALE GENOMIC DNA]</scope>
    <source>
        <strain evidence="11 12">BC008</strain>
    </source>
</reference>
<protein>
    <submittedName>
        <fullName evidence="11">Glycosyltransferase</fullName>
    </submittedName>
</protein>
<dbReference type="GO" id="GO:0009103">
    <property type="term" value="P:lipopolysaccharide biosynthetic process"/>
    <property type="evidence" value="ECO:0007669"/>
    <property type="project" value="UniProtKB-ARBA"/>
</dbReference>
<name>A0A0V7ZVF1_9CYAN</name>
<gene>
    <name evidence="10" type="ORF">BC008_32075</name>
    <name evidence="11" type="ORF">BC008_33050</name>
</gene>
<dbReference type="InterPro" id="IPR038731">
    <property type="entry name" value="RgtA/B/C-like"/>
</dbReference>
<evidence type="ECO:0000313" key="12">
    <source>
        <dbReference type="Proteomes" id="UP000053372"/>
    </source>
</evidence>
<feature type="transmembrane region" description="Helical" evidence="8">
    <location>
        <begin position="268"/>
        <end position="292"/>
    </location>
</feature>
<feature type="transmembrane region" description="Helical" evidence="8">
    <location>
        <begin position="20"/>
        <end position="36"/>
    </location>
</feature>
<feature type="transmembrane region" description="Helical" evidence="8">
    <location>
        <begin position="148"/>
        <end position="164"/>
    </location>
</feature>
<evidence type="ECO:0000313" key="10">
    <source>
        <dbReference type="EMBL" id="KST68022.1"/>
    </source>
</evidence>
<keyword evidence="6 8" id="KW-1133">Transmembrane helix</keyword>
<comment type="subcellular location">
    <subcellularLocation>
        <location evidence="1">Cell membrane</location>
        <topology evidence="1">Multi-pass membrane protein</topology>
    </subcellularLocation>
</comment>
<dbReference type="GO" id="GO:0005886">
    <property type="term" value="C:plasma membrane"/>
    <property type="evidence" value="ECO:0007669"/>
    <property type="project" value="UniProtKB-SubCell"/>
</dbReference>
<keyword evidence="7 8" id="KW-0472">Membrane</keyword>
<evidence type="ECO:0000256" key="3">
    <source>
        <dbReference type="ARBA" id="ARBA00022676"/>
    </source>
</evidence>
<evidence type="ECO:0000256" key="2">
    <source>
        <dbReference type="ARBA" id="ARBA00022475"/>
    </source>
</evidence>
<dbReference type="InterPro" id="IPR050297">
    <property type="entry name" value="LipidA_mod_glycosyltrf_83"/>
</dbReference>
<keyword evidence="2" id="KW-1003">Cell membrane</keyword>
<feature type="domain" description="Glycosyltransferase RgtA/B/C/D-like" evidence="9">
    <location>
        <begin position="74"/>
        <end position="233"/>
    </location>
</feature>
<keyword evidence="5 8" id="KW-0812">Transmembrane</keyword>
<evidence type="ECO:0000313" key="11">
    <source>
        <dbReference type="EMBL" id="KST68353.1"/>
    </source>
</evidence>
<evidence type="ECO:0000256" key="8">
    <source>
        <dbReference type="SAM" id="Phobius"/>
    </source>
</evidence>
<dbReference type="GO" id="GO:0016763">
    <property type="term" value="F:pentosyltransferase activity"/>
    <property type="evidence" value="ECO:0007669"/>
    <property type="project" value="TreeGrafter"/>
</dbReference>
<evidence type="ECO:0000256" key="1">
    <source>
        <dbReference type="ARBA" id="ARBA00004651"/>
    </source>
</evidence>
<dbReference type="GO" id="GO:0010041">
    <property type="term" value="P:response to iron(III) ion"/>
    <property type="evidence" value="ECO:0007669"/>
    <property type="project" value="TreeGrafter"/>
</dbReference>
<keyword evidence="4 11" id="KW-0808">Transferase</keyword>
<feature type="transmembrane region" description="Helical" evidence="8">
    <location>
        <begin position="176"/>
        <end position="206"/>
    </location>
</feature>
<feature type="transmembrane region" description="Helical" evidence="8">
    <location>
        <begin position="479"/>
        <end position="503"/>
    </location>
</feature>
<dbReference type="Proteomes" id="UP000053372">
    <property type="component" value="Unassembled WGS sequence"/>
</dbReference>
<feature type="transmembrane region" description="Helical" evidence="8">
    <location>
        <begin position="418"/>
        <end position="442"/>
    </location>
</feature>
<accession>A0A0V7ZVF1</accession>
<feature type="transmembrane region" description="Helical" evidence="8">
    <location>
        <begin position="299"/>
        <end position="318"/>
    </location>
</feature>